<evidence type="ECO:0000256" key="7">
    <source>
        <dbReference type="SAM" id="MobiDB-lite"/>
    </source>
</evidence>
<dbReference type="PANTHER" id="PTHR33057:SF203">
    <property type="entry name" value="TRANSCRIPTION REPRESSOR"/>
    <property type="match status" value="1"/>
</dbReference>
<evidence type="ECO:0000256" key="4">
    <source>
        <dbReference type="ARBA" id="ARBA00023163"/>
    </source>
</evidence>
<gene>
    <name evidence="9" type="ORF">VNO77_06328</name>
</gene>
<dbReference type="PROSITE" id="PS51754">
    <property type="entry name" value="OVATE"/>
    <property type="match status" value="1"/>
</dbReference>
<protein>
    <recommendedName>
        <fullName evidence="6">Transcription repressor</fullName>
    </recommendedName>
    <alternativeName>
        <fullName evidence="6">Ovate family protein</fullName>
    </alternativeName>
</protein>
<keyword evidence="3 6" id="KW-0805">Transcription regulation</keyword>
<feature type="domain" description="OVATE" evidence="8">
    <location>
        <begin position="171"/>
        <end position="234"/>
    </location>
</feature>
<name>A0AAN9R002_CANGL</name>
<evidence type="ECO:0000259" key="8">
    <source>
        <dbReference type="PROSITE" id="PS51754"/>
    </source>
</evidence>
<evidence type="ECO:0000313" key="9">
    <source>
        <dbReference type="EMBL" id="KAK7349173.1"/>
    </source>
</evidence>
<proteinExistence type="predicted"/>
<dbReference type="InterPro" id="IPR038933">
    <property type="entry name" value="Ovate"/>
</dbReference>
<dbReference type="PANTHER" id="PTHR33057">
    <property type="entry name" value="TRANSCRIPTION REPRESSOR OFP7-RELATED"/>
    <property type="match status" value="1"/>
</dbReference>
<dbReference type="GO" id="GO:0005634">
    <property type="term" value="C:nucleus"/>
    <property type="evidence" value="ECO:0007669"/>
    <property type="project" value="UniProtKB-SubCell"/>
</dbReference>
<dbReference type="EMBL" id="JAYMYQ010000002">
    <property type="protein sequence ID" value="KAK7349173.1"/>
    <property type="molecule type" value="Genomic_DNA"/>
</dbReference>
<feature type="region of interest" description="Disordered" evidence="7">
    <location>
        <begin position="131"/>
        <end position="163"/>
    </location>
</feature>
<organism evidence="9 10">
    <name type="scientific">Canavalia gladiata</name>
    <name type="common">Sword bean</name>
    <name type="synonym">Dolichos gladiatus</name>
    <dbReference type="NCBI Taxonomy" id="3824"/>
    <lineage>
        <taxon>Eukaryota</taxon>
        <taxon>Viridiplantae</taxon>
        <taxon>Streptophyta</taxon>
        <taxon>Embryophyta</taxon>
        <taxon>Tracheophyta</taxon>
        <taxon>Spermatophyta</taxon>
        <taxon>Magnoliopsida</taxon>
        <taxon>eudicotyledons</taxon>
        <taxon>Gunneridae</taxon>
        <taxon>Pentapetalae</taxon>
        <taxon>rosids</taxon>
        <taxon>fabids</taxon>
        <taxon>Fabales</taxon>
        <taxon>Fabaceae</taxon>
        <taxon>Papilionoideae</taxon>
        <taxon>50 kb inversion clade</taxon>
        <taxon>NPAAA clade</taxon>
        <taxon>indigoferoid/millettioid clade</taxon>
        <taxon>Phaseoleae</taxon>
        <taxon>Canavalia</taxon>
    </lineage>
</organism>
<comment type="subcellular location">
    <subcellularLocation>
        <location evidence="1 6">Nucleus</location>
    </subcellularLocation>
</comment>
<accession>A0AAN9R002</accession>
<dbReference type="AlphaFoldDB" id="A0AAN9R002"/>
<dbReference type="InterPro" id="IPR006458">
    <property type="entry name" value="Ovate_C"/>
</dbReference>
<dbReference type="GO" id="GO:0045892">
    <property type="term" value="P:negative regulation of DNA-templated transcription"/>
    <property type="evidence" value="ECO:0007669"/>
    <property type="project" value="UniProtKB-UniRule"/>
</dbReference>
<evidence type="ECO:0000256" key="1">
    <source>
        <dbReference type="ARBA" id="ARBA00004123"/>
    </source>
</evidence>
<evidence type="ECO:0000313" key="10">
    <source>
        <dbReference type="Proteomes" id="UP001367508"/>
    </source>
</evidence>
<evidence type="ECO:0000256" key="5">
    <source>
        <dbReference type="ARBA" id="ARBA00023242"/>
    </source>
</evidence>
<comment type="function">
    <text evidence="6">Transcriptional repressor that regulates multiple aspects of plant growth and development.</text>
</comment>
<keyword evidence="10" id="KW-1185">Reference proteome</keyword>
<dbReference type="Proteomes" id="UP001367508">
    <property type="component" value="Unassembled WGS sequence"/>
</dbReference>
<evidence type="ECO:0000256" key="6">
    <source>
        <dbReference type="RuleBase" id="RU367028"/>
    </source>
</evidence>
<feature type="compositionally biased region" description="Low complexity" evidence="7">
    <location>
        <begin position="140"/>
        <end position="152"/>
    </location>
</feature>
<evidence type="ECO:0000256" key="2">
    <source>
        <dbReference type="ARBA" id="ARBA00022491"/>
    </source>
</evidence>
<dbReference type="Pfam" id="PF04844">
    <property type="entry name" value="Ovate"/>
    <property type="match status" value="1"/>
</dbReference>
<comment type="caution">
    <text evidence="9">The sequence shown here is derived from an EMBL/GenBank/DDBJ whole genome shotgun (WGS) entry which is preliminary data.</text>
</comment>
<sequence length="275" mass="31224">MPKKIQRSLSNYLSKIKTPASQIQLPSRKWILSACRHPRTPSFSLDNSSHGPNNKKDDEATLADIDRFLQENFKSMYLEDHEETDNNNPNIMHKTETVVSEEETPKLNPILFDSSGRFSEPSRRDLFVSAETNTTGDEASSSTLFSTTTLNDSSEESAEDQKVAPDNCVVVLASSGSPYEDFRRSMEGVVEARLRNCEKVDWDFMEELLFCHISLNQKKSHRFILSAFADLITAMRRPPETDQPPKTNARSVRTIRSGKEVTKKTKEVILEFESL</sequence>
<keyword evidence="2 6" id="KW-0678">Repressor</keyword>
<keyword evidence="5 6" id="KW-0539">Nucleus</keyword>
<dbReference type="NCBIfam" id="TIGR01568">
    <property type="entry name" value="A_thal_3678"/>
    <property type="match status" value="1"/>
</dbReference>
<reference evidence="9 10" key="1">
    <citation type="submission" date="2024-01" db="EMBL/GenBank/DDBJ databases">
        <title>The genomes of 5 underutilized Papilionoideae crops provide insights into root nodulation and disease resistanc.</title>
        <authorList>
            <person name="Jiang F."/>
        </authorList>
    </citation>
    <scope>NUCLEOTIDE SEQUENCE [LARGE SCALE GENOMIC DNA]</scope>
    <source>
        <strain evidence="9">LVBAO_FW01</strain>
        <tissue evidence="9">Leaves</tissue>
    </source>
</reference>
<keyword evidence="4 6" id="KW-0804">Transcription</keyword>
<evidence type="ECO:0000256" key="3">
    <source>
        <dbReference type="ARBA" id="ARBA00023015"/>
    </source>
</evidence>